<name>A0A809QWJ7_9PROT</name>
<accession>A0A809QWJ7</accession>
<dbReference type="AlphaFoldDB" id="A0A809QWJ7"/>
<dbReference type="Gene3D" id="3.30.700.10">
    <property type="entry name" value="Glycoprotein, Type 4 Pilin"/>
    <property type="match status" value="1"/>
</dbReference>
<dbReference type="KEGG" id="ddz:DSYM_04780"/>
<feature type="transmembrane region" description="Helical" evidence="1">
    <location>
        <begin position="12"/>
        <end position="33"/>
    </location>
</feature>
<reference evidence="2" key="1">
    <citation type="journal article" name="DNA Res.">
        <title>The physiological potential of anammox bacteria as revealed by their core genome structure.</title>
        <authorList>
            <person name="Okubo T."/>
            <person name="Toyoda A."/>
            <person name="Fukuhara K."/>
            <person name="Uchiyama I."/>
            <person name="Harigaya Y."/>
            <person name="Kuroiwa M."/>
            <person name="Suzuki T."/>
            <person name="Murakami Y."/>
            <person name="Suwa Y."/>
            <person name="Takami H."/>
        </authorList>
    </citation>
    <scope>NUCLEOTIDE SEQUENCE</scope>
    <source>
        <strain evidence="2">317325-3</strain>
    </source>
</reference>
<evidence type="ECO:0000313" key="2">
    <source>
        <dbReference type="EMBL" id="BBO19779.1"/>
    </source>
</evidence>
<proteinExistence type="predicted"/>
<dbReference type="PROSITE" id="PS00409">
    <property type="entry name" value="PROKAR_NTER_METHYL"/>
    <property type="match status" value="1"/>
</dbReference>
<protein>
    <recommendedName>
        <fullName evidence="4">General secretion pathway GspH domain-containing protein</fullName>
    </recommendedName>
</protein>
<dbReference type="InterPro" id="IPR012902">
    <property type="entry name" value="N_methyl_site"/>
</dbReference>
<keyword evidence="1" id="KW-0812">Transmembrane</keyword>
<keyword evidence="1" id="KW-1133">Transmembrane helix</keyword>
<gene>
    <name evidence="2" type="ORF">DSYM_04780</name>
</gene>
<dbReference type="InterPro" id="IPR045584">
    <property type="entry name" value="Pilin-like"/>
</dbReference>
<organism evidence="2 3">
    <name type="scientific">Candidatus Desulfobacillus denitrificans</name>
    <dbReference type="NCBI Taxonomy" id="2608985"/>
    <lineage>
        <taxon>Bacteria</taxon>
        <taxon>Pseudomonadati</taxon>
        <taxon>Pseudomonadota</taxon>
        <taxon>Betaproteobacteria</taxon>
        <taxon>Candidatus Desulfobacillus</taxon>
    </lineage>
</organism>
<dbReference type="Proteomes" id="UP000662914">
    <property type="component" value="Chromosome"/>
</dbReference>
<sequence length="162" mass="16949">MNAGRWRARATGFTTVELVVTLVIVGILAAIALPRFQDSAAFTQRGFYDEVKAALRYAQKLAIAKRREVCVVFLPAGGGLPDRLALTFNPGTVAGAACTSAVNLPGQSAPYLVNVPTGVTLVLSANFRFNGLGQPTPAPVTVALTGRALPITVETETGHVTN</sequence>
<evidence type="ECO:0008006" key="4">
    <source>
        <dbReference type="Google" id="ProtNLM"/>
    </source>
</evidence>
<dbReference type="NCBIfam" id="TIGR02532">
    <property type="entry name" value="IV_pilin_GFxxxE"/>
    <property type="match status" value="1"/>
</dbReference>
<dbReference type="EMBL" id="AP021857">
    <property type="protein sequence ID" value="BBO19779.1"/>
    <property type="molecule type" value="Genomic_DNA"/>
</dbReference>
<evidence type="ECO:0000256" key="1">
    <source>
        <dbReference type="SAM" id="Phobius"/>
    </source>
</evidence>
<dbReference type="SUPFAM" id="SSF54523">
    <property type="entry name" value="Pili subunits"/>
    <property type="match status" value="1"/>
</dbReference>
<keyword evidence="1" id="KW-0472">Membrane</keyword>
<evidence type="ECO:0000313" key="3">
    <source>
        <dbReference type="Proteomes" id="UP000662914"/>
    </source>
</evidence>